<dbReference type="Proteomes" id="UP000238479">
    <property type="component" value="Chromosome 5"/>
</dbReference>
<dbReference type="EMBL" id="PDCK01000043">
    <property type="protein sequence ID" value="PRQ34168.1"/>
    <property type="molecule type" value="Genomic_DNA"/>
</dbReference>
<dbReference type="Gramene" id="PRQ34168">
    <property type="protein sequence ID" value="PRQ34168"/>
    <property type="gene ID" value="RchiOBHm_Chr5g0065841"/>
</dbReference>
<comment type="caution">
    <text evidence="1">The sequence shown here is derived from an EMBL/GenBank/DDBJ whole genome shotgun (WGS) entry which is preliminary data.</text>
</comment>
<gene>
    <name evidence="1" type="ORF">RchiOBHm_Chr5g0065841</name>
</gene>
<dbReference type="AlphaFoldDB" id="A0A2P6QJ15"/>
<evidence type="ECO:0000313" key="2">
    <source>
        <dbReference type="Proteomes" id="UP000238479"/>
    </source>
</evidence>
<name>A0A2P6QJ15_ROSCH</name>
<accession>A0A2P6QJ15</accession>
<keyword evidence="2" id="KW-1185">Reference proteome</keyword>
<organism evidence="1 2">
    <name type="scientific">Rosa chinensis</name>
    <name type="common">China rose</name>
    <dbReference type="NCBI Taxonomy" id="74649"/>
    <lineage>
        <taxon>Eukaryota</taxon>
        <taxon>Viridiplantae</taxon>
        <taxon>Streptophyta</taxon>
        <taxon>Embryophyta</taxon>
        <taxon>Tracheophyta</taxon>
        <taxon>Spermatophyta</taxon>
        <taxon>Magnoliopsida</taxon>
        <taxon>eudicotyledons</taxon>
        <taxon>Gunneridae</taxon>
        <taxon>Pentapetalae</taxon>
        <taxon>rosids</taxon>
        <taxon>fabids</taxon>
        <taxon>Rosales</taxon>
        <taxon>Rosaceae</taxon>
        <taxon>Rosoideae</taxon>
        <taxon>Rosoideae incertae sedis</taxon>
        <taxon>Rosa</taxon>
    </lineage>
</organism>
<proteinExistence type="predicted"/>
<reference evidence="1 2" key="1">
    <citation type="journal article" date="2018" name="Nat. Genet.">
        <title>The Rosa genome provides new insights in the design of modern roses.</title>
        <authorList>
            <person name="Bendahmane M."/>
        </authorList>
    </citation>
    <scope>NUCLEOTIDE SEQUENCE [LARGE SCALE GENOMIC DNA]</scope>
    <source>
        <strain evidence="2">cv. Old Blush</strain>
    </source>
</reference>
<sequence>MRFPTYFFTLKCDWNGSHFIRRFHEKNLSQFPEQRRPFGSV</sequence>
<evidence type="ECO:0000313" key="1">
    <source>
        <dbReference type="EMBL" id="PRQ34168.1"/>
    </source>
</evidence>
<protein>
    <submittedName>
        <fullName evidence="1">Uncharacterized protein</fullName>
    </submittedName>
</protein>